<protein>
    <recommendedName>
        <fullName evidence="3">U3 small nucleolar RNA-associated protein 13 C-terminal domain-containing protein</fullName>
    </recommendedName>
</protein>
<dbReference type="EMBL" id="FR909087">
    <property type="protein sequence ID" value="CDQ88965.1"/>
    <property type="molecule type" value="Genomic_DNA"/>
</dbReference>
<proteinExistence type="predicted"/>
<dbReference type="Proteomes" id="UP000193380">
    <property type="component" value="Unassembled WGS sequence"/>
</dbReference>
<accession>A0A060YII2</accession>
<evidence type="ECO:0000313" key="4">
    <source>
        <dbReference type="EMBL" id="CDQ88965.1"/>
    </source>
</evidence>
<organism evidence="4 5">
    <name type="scientific">Oncorhynchus mykiss</name>
    <name type="common">Rainbow trout</name>
    <name type="synonym">Salmo gairdneri</name>
    <dbReference type="NCBI Taxonomy" id="8022"/>
    <lineage>
        <taxon>Eukaryota</taxon>
        <taxon>Metazoa</taxon>
        <taxon>Chordata</taxon>
        <taxon>Craniata</taxon>
        <taxon>Vertebrata</taxon>
        <taxon>Euteleostomi</taxon>
        <taxon>Actinopterygii</taxon>
        <taxon>Neopterygii</taxon>
        <taxon>Teleostei</taxon>
        <taxon>Protacanthopterygii</taxon>
        <taxon>Salmoniformes</taxon>
        <taxon>Salmonidae</taxon>
        <taxon>Salmoninae</taxon>
        <taxon>Oncorhynchus</taxon>
    </lineage>
</organism>
<feature type="domain" description="U3 small nucleolar RNA-associated protein 13 C-terminal" evidence="3">
    <location>
        <begin position="56"/>
        <end position="132"/>
    </location>
</feature>
<feature type="region of interest" description="Disordered" evidence="1">
    <location>
        <begin position="160"/>
        <end position="274"/>
    </location>
</feature>
<dbReference type="GO" id="GO:0032040">
    <property type="term" value="C:small-subunit processome"/>
    <property type="evidence" value="ECO:0007669"/>
    <property type="project" value="InterPro"/>
</dbReference>
<keyword evidence="2" id="KW-0732">Signal</keyword>
<dbReference type="GO" id="GO:0006364">
    <property type="term" value="P:rRNA processing"/>
    <property type="evidence" value="ECO:0007669"/>
    <property type="project" value="InterPro"/>
</dbReference>
<sequence>GNGRDKGLCMVMVRLCMVMARDKCLCMVKAHDKVPGMLMVRVILTLTLSTPPSPPESMLRYCAVWNTNARSCLDAQAVIQVMLTHLSPEELLQYQGARAHLEGLIPYTERHMQRIGRLLQASMFLDYMWQKMRVTGAPASMDSQDEEMDTASLQVPHPLFMIDKRPGEGGDGTKEQRDGEERWNEGEAEEDDGLEEDTNCPANMEDDDDDDEVSITRKASVRGQREENGQNGKKNGNHHSGSEESSREKDRGDQTEAEILLSAASLPPLQAIIS</sequence>
<gene>
    <name evidence="4" type="ORF">GSONMT00063422001</name>
</gene>
<reference evidence="4" key="1">
    <citation type="journal article" date="2014" name="Nat. Commun.">
        <title>The rainbow trout genome provides novel insights into evolution after whole-genome duplication in vertebrates.</title>
        <authorList>
            <person name="Berthelot C."/>
            <person name="Brunet F."/>
            <person name="Chalopin D."/>
            <person name="Juanchich A."/>
            <person name="Bernard M."/>
            <person name="Noel B."/>
            <person name="Bento P."/>
            <person name="Da Silva C."/>
            <person name="Labadie K."/>
            <person name="Alberti A."/>
            <person name="Aury J.M."/>
            <person name="Louis A."/>
            <person name="Dehais P."/>
            <person name="Bardou P."/>
            <person name="Montfort J."/>
            <person name="Klopp C."/>
            <person name="Cabau C."/>
            <person name="Gaspin C."/>
            <person name="Thorgaard G.H."/>
            <person name="Boussaha M."/>
            <person name="Quillet E."/>
            <person name="Guyomard R."/>
            <person name="Galiana D."/>
            <person name="Bobe J."/>
            <person name="Volff J.N."/>
            <person name="Genet C."/>
            <person name="Wincker P."/>
            <person name="Jaillon O."/>
            <person name="Roest Crollius H."/>
            <person name="Guiguen Y."/>
        </authorList>
    </citation>
    <scope>NUCLEOTIDE SEQUENCE [LARGE SCALE GENOMIC DNA]</scope>
</reference>
<evidence type="ECO:0000256" key="1">
    <source>
        <dbReference type="SAM" id="MobiDB-lite"/>
    </source>
</evidence>
<dbReference type="AlphaFoldDB" id="A0A060YII2"/>
<dbReference type="PaxDb" id="8022-A0A060YII2"/>
<evidence type="ECO:0000313" key="5">
    <source>
        <dbReference type="Proteomes" id="UP000193380"/>
    </source>
</evidence>
<dbReference type="STRING" id="8022.A0A060YII2"/>
<feature type="compositionally biased region" description="Acidic residues" evidence="1">
    <location>
        <begin position="186"/>
        <end position="213"/>
    </location>
</feature>
<feature type="compositionally biased region" description="Low complexity" evidence="1">
    <location>
        <begin position="257"/>
        <end position="274"/>
    </location>
</feature>
<dbReference type="InterPro" id="IPR013934">
    <property type="entry name" value="Utp13_C"/>
</dbReference>
<evidence type="ECO:0000256" key="2">
    <source>
        <dbReference type="SAM" id="SignalP"/>
    </source>
</evidence>
<feature type="compositionally biased region" description="Basic and acidic residues" evidence="1">
    <location>
        <begin position="240"/>
        <end position="254"/>
    </location>
</feature>
<dbReference type="Pfam" id="PF08625">
    <property type="entry name" value="Utp13"/>
    <property type="match status" value="1"/>
</dbReference>
<feature type="chain" id="PRO_5001592201" description="U3 small nucleolar RNA-associated protein 13 C-terminal domain-containing protein" evidence="2">
    <location>
        <begin position="21"/>
        <end position="274"/>
    </location>
</feature>
<reference evidence="4" key="2">
    <citation type="submission" date="2014-03" db="EMBL/GenBank/DDBJ databases">
        <authorList>
            <person name="Genoscope - CEA"/>
        </authorList>
    </citation>
    <scope>NUCLEOTIDE SEQUENCE</scope>
</reference>
<evidence type="ECO:0000259" key="3">
    <source>
        <dbReference type="Pfam" id="PF08625"/>
    </source>
</evidence>
<name>A0A060YII2_ONCMY</name>
<feature type="signal peptide" evidence="2">
    <location>
        <begin position="1"/>
        <end position="20"/>
    </location>
</feature>
<feature type="non-terminal residue" evidence="4">
    <location>
        <position position="1"/>
    </location>
</feature>
<feature type="compositionally biased region" description="Basic and acidic residues" evidence="1">
    <location>
        <begin position="162"/>
        <end position="185"/>
    </location>
</feature>